<evidence type="ECO:0000256" key="1">
    <source>
        <dbReference type="SAM" id="SignalP"/>
    </source>
</evidence>
<gene>
    <name evidence="2" type="ORF">KZY68_10180</name>
</gene>
<dbReference type="RefSeq" id="WP_219428546.1">
    <property type="nucleotide sequence ID" value="NZ_JAHXRD010000026.1"/>
</dbReference>
<keyword evidence="1" id="KW-0732">Signal</keyword>
<comment type="caution">
    <text evidence="2">The sequence shown here is derived from an EMBL/GenBank/DDBJ whole genome shotgun (WGS) entry which is preliminary data.</text>
</comment>
<organism evidence="2 3">
    <name type="scientific">Segatella salivae</name>
    <dbReference type="NCBI Taxonomy" id="228604"/>
    <lineage>
        <taxon>Bacteria</taxon>
        <taxon>Pseudomonadati</taxon>
        <taxon>Bacteroidota</taxon>
        <taxon>Bacteroidia</taxon>
        <taxon>Bacteroidales</taxon>
        <taxon>Prevotellaceae</taxon>
        <taxon>Segatella</taxon>
    </lineage>
</organism>
<feature type="chain" id="PRO_5044025768" description="DUF5050 domain-containing protein" evidence="1">
    <location>
        <begin position="20"/>
        <end position="122"/>
    </location>
</feature>
<reference evidence="2" key="1">
    <citation type="submission" date="2021-07" db="EMBL/GenBank/DDBJ databases">
        <title>Genomic diversity and antimicrobial resistance of Prevotella spp. isolated from chronic lung disease airways.</title>
        <authorList>
            <person name="Webb K.A."/>
            <person name="Olagoke O.S."/>
            <person name="Baird T."/>
            <person name="Neill J."/>
            <person name="Pham A."/>
            <person name="Wells T.J."/>
            <person name="Ramsay K.A."/>
            <person name="Bell S.C."/>
            <person name="Sarovich D.S."/>
            <person name="Price E.P."/>
        </authorList>
    </citation>
    <scope>NUCLEOTIDE SEQUENCE</scope>
    <source>
        <strain evidence="2">SCHI0047.S.3</strain>
    </source>
</reference>
<sequence>MKNLLLTIALILATVSMQAQKISHIETTKSWYYVYDDNGKKIKTISTSAGELKGYSANFYIIQQGSWVYTYDPKGKKLHTFSTSTVGAILSVTGDTFTTRKGAWIYTWSKEGKKLNTRDAQQ</sequence>
<protein>
    <recommendedName>
        <fullName evidence="4">DUF5050 domain-containing protein</fullName>
    </recommendedName>
</protein>
<evidence type="ECO:0008006" key="4">
    <source>
        <dbReference type="Google" id="ProtNLM"/>
    </source>
</evidence>
<name>A0AAW4NRZ3_9BACT</name>
<dbReference type="Proteomes" id="UP001196873">
    <property type="component" value="Unassembled WGS sequence"/>
</dbReference>
<evidence type="ECO:0000313" key="3">
    <source>
        <dbReference type="Proteomes" id="UP001196873"/>
    </source>
</evidence>
<dbReference type="EMBL" id="JAHXRF010000015">
    <property type="protein sequence ID" value="MBW4866360.1"/>
    <property type="molecule type" value="Genomic_DNA"/>
</dbReference>
<dbReference type="AlphaFoldDB" id="A0AAW4NRZ3"/>
<evidence type="ECO:0000313" key="2">
    <source>
        <dbReference type="EMBL" id="MBW4866360.1"/>
    </source>
</evidence>
<accession>A0AAW4NRZ3</accession>
<proteinExistence type="predicted"/>
<feature type="signal peptide" evidence="1">
    <location>
        <begin position="1"/>
        <end position="19"/>
    </location>
</feature>